<evidence type="ECO:0000256" key="2">
    <source>
        <dbReference type="ARBA" id="ARBA00008610"/>
    </source>
</evidence>
<keyword evidence="6" id="KW-0449">Lipoprotein</keyword>
<dbReference type="Gene3D" id="3.40.50.2300">
    <property type="match status" value="2"/>
</dbReference>
<evidence type="ECO:0000256" key="6">
    <source>
        <dbReference type="ARBA" id="ARBA00023288"/>
    </source>
</evidence>
<dbReference type="InterPro" id="IPR050957">
    <property type="entry name" value="BMP_lipoprotein"/>
</dbReference>
<dbReference type="PROSITE" id="PS51257">
    <property type="entry name" value="PROKAR_LIPOPROTEIN"/>
    <property type="match status" value="1"/>
</dbReference>
<keyword evidence="4 7" id="KW-0732">Signal</keyword>
<dbReference type="eggNOG" id="COG1744">
    <property type="taxonomic scope" value="Bacteria"/>
</dbReference>
<dbReference type="InterPro" id="IPR003760">
    <property type="entry name" value="PnrA-like"/>
</dbReference>
<keyword evidence="5" id="KW-0472">Membrane</keyword>
<keyword evidence="10" id="KW-1185">Reference proteome</keyword>
<dbReference type="PANTHER" id="PTHR34296:SF2">
    <property type="entry name" value="ABC TRANSPORTER GUANOSINE-BINDING PROTEIN NUPN"/>
    <property type="match status" value="1"/>
</dbReference>
<name>D0GM65_9FUSO</name>
<evidence type="ECO:0000256" key="1">
    <source>
        <dbReference type="ARBA" id="ARBA00004193"/>
    </source>
</evidence>
<feature type="chain" id="PRO_5003008539" evidence="7">
    <location>
        <begin position="19"/>
        <end position="347"/>
    </location>
</feature>
<sequence length="347" mass="37400">MKKIVTIFSIMATLFLFVACGGSKPAEGEQKKDGGETAQKADAAKKVAIVYSTGGKGDKSFNDAAFRGLERAKKELGITFDEYEPKDPATEAKDALTKFAETGEYQLIIGVGFTMKDSVMAVAQQFPDQKFAIIDEKIENVPNIASLSFKEHEGSFLVGALAAMMSKSGTIGFVGGMESPLIQKFQAGFEQGAKYVNPNIKTLSVYIGGNSAFNDPASAKTKTETLIQQKADVVYHAAGASGQGVFQAAKEKNVYAIGVDSNQDGIAPGTILTSMMKYVDNAVFNEVKDTLEGKYQPTIQEFGIKEDGVGTTEFEFTKDKIGEENIKKLEQIKQDIKDGKIVVKPTL</sequence>
<proteinExistence type="inferred from homology"/>
<gene>
    <name evidence="9" type="ORF">HMPREF0554_2311</name>
</gene>
<organism evidence="9 10">
    <name type="scientific">Pseudoleptotrichia goodfellowii F0264</name>
    <dbReference type="NCBI Taxonomy" id="596323"/>
    <lineage>
        <taxon>Bacteria</taxon>
        <taxon>Fusobacteriati</taxon>
        <taxon>Fusobacteriota</taxon>
        <taxon>Fusobacteriia</taxon>
        <taxon>Fusobacteriales</taxon>
        <taxon>Leptotrichiaceae</taxon>
        <taxon>Pseudoleptotrichia</taxon>
    </lineage>
</organism>
<comment type="subcellular location">
    <subcellularLocation>
        <location evidence="1">Cell membrane</location>
        <topology evidence="1">Lipid-anchor</topology>
    </subcellularLocation>
</comment>
<dbReference type="EMBL" id="ADAD01000126">
    <property type="protein sequence ID" value="EEY34805.1"/>
    <property type="molecule type" value="Genomic_DNA"/>
</dbReference>
<dbReference type="AlphaFoldDB" id="D0GM65"/>
<comment type="similarity">
    <text evidence="2">Belongs to the BMP lipoprotein family.</text>
</comment>
<evidence type="ECO:0000256" key="7">
    <source>
        <dbReference type="SAM" id="SignalP"/>
    </source>
</evidence>
<evidence type="ECO:0000256" key="5">
    <source>
        <dbReference type="ARBA" id="ARBA00023136"/>
    </source>
</evidence>
<dbReference type="GO" id="GO:0005886">
    <property type="term" value="C:plasma membrane"/>
    <property type="evidence" value="ECO:0007669"/>
    <property type="project" value="UniProtKB-SubCell"/>
</dbReference>
<keyword evidence="3" id="KW-1003">Cell membrane</keyword>
<evidence type="ECO:0000256" key="3">
    <source>
        <dbReference type="ARBA" id="ARBA00022475"/>
    </source>
</evidence>
<dbReference type="SUPFAM" id="SSF53822">
    <property type="entry name" value="Periplasmic binding protein-like I"/>
    <property type="match status" value="1"/>
</dbReference>
<dbReference type="Proteomes" id="UP000004226">
    <property type="component" value="Unassembled WGS sequence"/>
</dbReference>
<evidence type="ECO:0000259" key="8">
    <source>
        <dbReference type="Pfam" id="PF02608"/>
    </source>
</evidence>
<feature type="signal peptide" evidence="7">
    <location>
        <begin position="1"/>
        <end position="18"/>
    </location>
</feature>
<evidence type="ECO:0000313" key="10">
    <source>
        <dbReference type="Proteomes" id="UP000004226"/>
    </source>
</evidence>
<dbReference type="RefSeq" id="WP_006807567.1">
    <property type="nucleotide sequence ID" value="NZ_ADAD01000126.1"/>
</dbReference>
<dbReference type="CDD" id="cd06354">
    <property type="entry name" value="PBP1_PrnA-like"/>
    <property type="match status" value="1"/>
</dbReference>
<dbReference type="PANTHER" id="PTHR34296">
    <property type="entry name" value="TRANSCRIPTIONAL ACTIVATOR PROTEIN MED"/>
    <property type="match status" value="1"/>
</dbReference>
<protein>
    <submittedName>
        <fullName evidence="9">Basic membrane protein</fullName>
    </submittedName>
</protein>
<accession>D0GM65</accession>
<evidence type="ECO:0000256" key="4">
    <source>
        <dbReference type="ARBA" id="ARBA00022729"/>
    </source>
</evidence>
<comment type="caution">
    <text evidence="9">The sequence shown here is derived from an EMBL/GenBank/DDBJ whole genome shotgun (WGS) entry which is preliminary data.</text>
</comment>
<evidence type="ECO:0000313" key="9">
    <source>
        <dbReference type="EMBL" id="EEY34805.1"/>
    </source>
</evidence>
<reference evidence="9 10" key="1">
    <citation type="submission" date="2009-10" db="EMBL/GenBank/DDBJ databases">
        <authorList>
            <person name="Harkins D.M."/>
            <person name="Madupu R."/>
            <person name="Durkin A.S."/>
            <person name="Torralba M."/>
            <person name="Methe B."/>
            <person name="Sutton G.G."/>
            <person name="Strausberg R.L."/>
            <person name="Nelson K.E."/>
        </authorList>
    </citation>
    <scope>NUCLEOTIDE SEQUENCE [LARGE SCALE GENOMIC DNA]</scope>
    <source>
        <strain evidence="9 10">F0264</strain>
    </source>
</reference>
<dbReference type="Pfam" id="PF02608">
    <property type="entry name" value="Bmp"/>
    <property type="match status" value="1"/>
</dbReference>
<dbReference type="InterPro" id="IPR028082">
    <property type="entry name" value="Peripla_BP_I"/>
</dbReference>
<feature type="domain" description="ABC transporter substrate-binding protein PnrA-like" evidence="8">
    <location>
        <begin position="46"/>
        <end position="343"/>
    </location>
</feature>